<gene>
    <name evidence="4" type="ORF">SPARVUS_LOCUS5836394</name>
</gene>
<organism evidence="4 5">
    <name type="scientific">Staurois parvus</name>
    <dbReference type="NCBI Taxonomy" id="386267"/>
    <lineage>
        <taxon>Eukaryota</taxon>
        <taxon>Metazoa</taxon>
        <taxon>Chordata</taxon>
        <taxon>Craniata</taxon>
        <taxon>Vertebrata</taxon>
        <taxon>Euteleostomi</taxon>
        <taxon>Amphibia</taxon>
        <taxon>Batrachia</taxon>
        <taxon>Anura</taxon>
        <taxon>Neobatrachia</taxon>
        <taxon>Ranoidea</taxon>
        <taxon>Ranidae</taxon>
        <taxon>Staurois</taxon>
    </lineage>
</organism>
<keyword evidence="5" id="KW-1185">Reference proteome</keyword>
<dbReference type="SUPFAM" id="SSF50044">
    <property type="entry name" value="SH3-domain"/>
    <property type="match status" value="1"/>
</dbReference>
<protein>
    <recommendedName>
        <fullName evidence="3">SH3 domain-containing protein</fullName>
    </recommendedName>
</protein>
<evidence type="ECO:0000256" key="1">
    <source>
        <dbReference type="ARBA" id="ARBA00022443"/>
    </source>
</evidence>
<feature type="domain" description="SH3" evidence="3">
    <location>
        <begin position="1"/>
        <end position="76"/>
    </location>
</feature>
<keyword evidence="1 2" id="KW-0728">SH3 domain</keyword>
<comment type="caution">
    <text evidence="4">The sequence shown here is derived from an EMBL/GenBank/DDBJ whole genome shotgun (WGS) entry which is preliminary data.</text>
</comment>
<dbReference type="PROSITE" id="PS50002">
    <property type="entry name" value="SH3"/>
    <property type="match status" value="1"/>
</dbReference>
<name>A0ABN9CUY6_9NEOB</name>
<dbReference type="EMBL" id="CATNWA010012747">
    <property type="protein sequence ID" value="CAI9564010.1"/>
    <property type="molecule type" value="Genomic_DNA"/>
</dbReference>
<proteinExistence type="predicted"/>
<evidence type="ECO:0000313" key="4">
    <source>
        <dbReference type="EMBL" id="CAI9564010.1"/>
    </source>
</evidence>
<evidence type="ECO:0000259" key="3">
    <source>
        <dbReference type="PROSITE" id="PS50002"/>
    </source>
</evidence>
<dbReference type="SMART" id="SM00326">
    <property type="entry name" value="SH3"/>
    <property type="match status" value="1"/>
</dbReference>
<dbReference type="InterPro" id="IPR001452">
    <property type="entry name" value="SH3_domain"/>
</dbReference>
<accession>A0ABN9CUY6</accession>
<sequence length="134" mass="14893">EGYQYRALYSYDKERAEDIDLLPGDILTVTQAALIALGCKDGDEREPDRIGWILGINERTKQKGDFPGTYVEYIGPVQMSLPAHRPRGLRPLPATPTPLQTEQSTFSGPLLPELVDQFCPPEIGPPILVKLFEA</sequence>
<evidence type="ECO:0000313" key="5">
    <source>
        <dbReference type="Proteomes" id="UP001162483"/>
    </source>
</evidence>
<dbReference type="Gene3D" id="2.30.30.40">
    <property type="entry name" value="SH3 Domains"/>
    <property type="match status" value="1"/>
</dbReference>
<dbReference type="Pfam" id="PF07653">
    <property type="entry name" value="SH3_2"/>
    <property type="match status" value="1"/>
</dbReference>
<feature type="non-terminal residue" evidence="4">
    <location>
        <position position="134"/>
    </location>
</feature>
<reference evidence="4" key="1">
    <citation type="submission" date="2023-05" db="EMBL/GenBank/DDBJ databases">
        <authorList>
            <person name="Stuckert A."/>
        </authorList>
    </citation>
    <scope>NUCLEOTIDE SEQUENCE</scope>
</reference>
<feature type="non-terminal residue" evidence="4">
    <location>
        <position position="1"/>
    </location>
</feature>
<dbReference type="InterPro" id="IPR036028">
    <property type="entry name" value="SH3-like_dom_sf"/>
</dbReference>
<evidence type="ECO:0000256" key="2">
    <source>
        <dbReference type="PROSITE-ProRule" id="PRU00192"/>
    </source>
</evidence>
<dbReference type="Proteomes" id="UP001162483">
    <property type="component" value="Unassembled WGS sequence"/>
</dbReference>